<dbReference type="PROSITE" id="PS00761">
    <property type="entry name" value="SPASE_I_3"/>
    <property type="match status" value="1"/>
</dbReference>
<keyword evidence="6" id="KW-1133">Transmembrane helix</keyword>
<keyword evidence="4 6" id="KW-0378">Hydrolase</keyword>
<evidence type="ECO:0000256" key="6">
    <source>
        <dbReference type="RuleBase" id="RU362042"/>
    </source>
</evidence>
<name>A0A1F5P146_9BACT</name>
<dbReference type="EC" id="3.4.21.89" evidence="3 6"/>
<dbReference type="InterPro" id="IPR036286">
    <property type="entry name" value="LexA/Signal_pep-like_sf"/>
</dbReference>
<reference evidence="8 9" key="1">
    <citation type="journal article" date="2016" name="Nat. Commun.">
        <title>Thousands of microbial genomes shed light on interconnected biogeochemical processes in an aquifer system.</title>
        <authorList>
            <person name="Anantharaman K."/>
            <person name="Brown C.T."/>
            <person name="Hug L.A."/>
            <person name="Sharon I."/>
            <person name="Castelle C.J."/>
            <person name="Probst A.J."/>
            <person name="Thomas B.C."/>
            <person name="Singh A."/>
            <person name="Wilkins M.J."/>
            <person name="Karaoz U."/>
            <person name="Brodie E.L."/>
            <person name="Williams K.H."/>
            <person name="Hubbard S.S."/>
            <person name="Banfield J.F."/>
        </authorList>
    </citation>
    <scope>NUCLEOTIDE SEQUENCE [LARGE SCALE GENOMIC DNA]</scope>
</reference>
<dbReference type="AlphaFoldDB" id="A0A1F5P146"/>
<comment type="similarity">
    <text evidence="2 6">Belongs to the peptidase S26 family.</text>
</comment>
<feature type="domain" description="Peptidase S26" evidence="7">
    <location>
        <begin position="11"/>
        <end position="165"/>
    </location>
</feature>
<dbReference type="PANTHER" id="PTHR43390">
    <property type="entry name" value="SIGNAL PEPTIDASE I"/>
    <property type="match status" value="1"/>
</dbReference>
<feature type="active site" evidence="5">
    <location>
        <position position="41"/>
    </location>
</feature>
<sequence>MAIRKFLLSVWEVVEVLLVALVSVFIVYGFIAQPFLVQGASMEPNFSTGNYLIVDEVTYRFRDPMRGEVIVFKNPNNESEFYIKRIIGLPGESVDIMAGKVWIDGAVLAEDYLPVGIDLHGESPFKLDADEYFVMGDNRPRSFDSRNWGPLKKDEIIGTVRLRFWPLNDFTLFSATASPVSDSSASK</sequence>
<evidence type="ECO:0000313" key="8">
    <source>
        <dbReference type="EMBL" id="OGE83621.1"/>
    </source>
</evidence>
<dbReference type="PANTHER" id="PTHR43390:SF1">
    <property type="entry name" value="CHLOROPLAST PROCESSING PEPTIDASE"/>
    <property type="match status" value="1"/>
</dbReference>
<gene>
    <name evidence="8" type="ORF">A2846_01125</name>
</gene>
<evidence type="ECO:0000256" key="4">
    <source>
        <dbReference type="ARBA" id="ARBA00022801"/>
    </source>
</evidence>
<dbReference type="Gene3D" id="2.10.109.10">
    <property type="entry name" value="Umud Fragment, subunit A"/>
    <property type="match status" value="1"/>
</dbReference>
<accession>A0A1F5P146</accession>
<dbReference type="InterPro" id="IPR019758">
    <property type="entry name" value="Pept_S26A_signal_pept_1_CS"/>
</dbReference>
<evidence type="ECO:0000259" key="7">
    <source>
        <dbReference type="Pfam" id="PF10502"/>
    </source>
</evidence>
<evidence type="ECO:0000256" key="1">
    <source>
        <dbReference type="ARBA" id="ARBA00000677"/>
    </source>
</evidence>
<dbReference type="NCBIfam" id="TIGR02227">
    <property type="entry name" value="sigpep_I_bact"/>
    <property type="match status" value="1"/>
</dbReference>
<dbReference type="EMBL" id="MFEN01000039">
    <property type="protein sequence ID" value="OGE83621.1"/>
    <property type="molecule type" value="Genomic_DNA"/>
</dbReference>
<dbReference type="GO" id="GO:0004252">
    <property type="term" value="F:serine-type endopeptidase activity"/>
    <property type="evidence" value="ECO:0007669"/>
    <property type="project" value="InterPro"/>
</dbReference>
<dbReference type="InterPro" id="IPR000223">
    <property type="entry name" value="Pept_S26A_signal_pept_1"/>
</dbReference>
<dbReference type="InterPro" id="IPR019533">
    <property type="entry name" value="Peptidase_S26"/>
</dbReference>
<dbReference type="GO" id="GO:0016020">
    <property type="term" value="C:membrane"/>
    <property type="evidence" value="ECO:0007669"/>
    <property type="project" value="UniProtKB-SubCell"/>
</dbReference>
<evidence type="ECO:0000256" key="2">
    <source>
        <dbReference type="ARBA" id="ARBA00009370"/>
    </source>
</evidence>
<dbReference type="GO" id="GO:0009003">
    <property type="term" value="F:signal peptidase activity"/>
    <property type="evidence" value="ECO:0007669"/>
    <property type="project" value="UniProtKB-EC"/>
</dbReference>
<dbReference type="CDD" id="cd06530">
    <property type="entry name" value="S26_SPase_I"/>
    <property type="match status" value="1"/>
</dbReference>
<feature type="transmembrane region" description="Helical" evidence="6">
    <location>
        <begin position="7"/>
        <end position="31"/>
    </location>
</feature>
<keyword evidence="6" id="KW-0812">Transmembrane</keyword>
<dbReference type="GO" id="GO:0006465">
    <property type="term" value="P:signal peptide processing"/>
    <property type="evidence" value="ECO:0007669"/>
    <property type="project" value="InterPro"/>
</dbReference>
<comment type="catalytic activity">
    <reaction evidence="1 6">
        <text>Cleavage of hydrophobic, N-terminal signal or leader sequences from secreted and periplasmic proteins.</text>
        <dbReference type="EC" id="3.4.21.89"/>
    </reaction>
</comment>
<dbReference type="InterPro" id="IPR019757">
    <property type="entry name" value="Pept_S26A_signal_pept_1_Lys-AS"/>
</dbReference>
<feature type="active site" evidence="5">
    <location>
        <position position="84"/>
    </location>
</feature>
<dbReference type="PROSITE" id="PS00760">
    <property type="entry name" value="SPASE_I_2"/>
    <property type="match status" value="1"/>
</dbReference>
<comment type="subcellular location">
    <subcellularLocation>
        <location evidence="6">Membrane</location>
        <topology evidence="6">Single-pass type II membrane protein</topology>
    </subcellularLocation>
</comment>
<dbReference type="Proteomes" id="UP000176339">
    <property type="component" value="Unassembled WGS sequence"/>
</dbReference>
<organism evidence="8 9">
    <name type="scientific">Candidatus Doudnabacteria bacterium RIFCSPHIGHO2_01_FULL_49_9</name>
    <dbReference type="NCBI Taxonomy" id="1817827"/>
    <lineage>
        <taxon>Bacteria</taxon>
        <taxon>Candidatus Doudnaibacteriota</taxon>
    </lineage>
</organism>
<evidence type="ECO:0000313" key="9">
    <source>
        <dbReference type="Proteomes" id="UP000176339"/>
    </source>
</evidence>
<protein>
    <recommendedName>
        <fullName evidence="3 6">Signal peptidase I</fullName>
        <ecNumber evidence="3 6">3.4.21.89</ecNumber>
    </recommendedName>
</protein>
<dbReference type="SUPFAM" id="SSF51306">
    <property type="entry name" value="LexA/Signal peptidase"/>
    <property type="match status" value="1"/>
</dbReference>
<keyword evidence="6" id="KW-0645">Protease</keyword>
<evidence type="ECO:0000256" key="3">
    <source>
        <dbReference type="ARBA" id="ARBA00013208"/>
    </source>
</evidence>
<proteinExistence type="inferred from homology"/>
<comment type="caution">
    <text evidence="8">The sequence shown here is derived from an EMBL/GenBank/DDBJ whole genome shotgun (WGS) entry which is preliminary data.</text>
</comment>
<dbReference type="Pfam" id="PF10502">
    <property type="entry name" value="Peptidase_S26"/>
    <property type="match status" value="1"/>
</dbReference>
<dbReference type="PRINTS" id="PR00727">
    <property type="entry name" value="LEADERPTASE"/>
</dbReference>
<keyword evidence="6" id="KW-0472">Membrane</keyword>
<evidence type="ECO:0000256" key="5">
    <source>
        <dbReference type="PIRSR" id="PIRSR600223-1"/>
    </source>
</evidence>